<evidence type="ECO:0000256" key="11">
    <source>
        <dbReference type="SAM" id="Phobius"/>
    </source>
</evidence>
<comment type="catalytic activity">
    <reaction evidence="1">
        <text>ATP + protein L-histidine = ADP + protein N-phospho-L-histidine.</text>
        <dbReference type="EC" id="2.7.13.3"/>
    </reaction>
</comment>
<dbReference type="EC" id="2.7.13.3" evidence="3"/>
<evidence type="ECO:0000256" key="5">
    <source>
        <dbReference type="ARBA" id="ARBA00022679"/>
    </source>
</evidence>
<dbReference type="Pfam" id="PF00672">
    <property type="entry name" value="HAMP"/>
    <property type="match status" value="1"/>
</dbReference>
<dbReference type="InterPro" id="IPR033479">
    <property type="entry name" value="dCache_1"/>
</dbReference>
<keyword evidence="9 11" id="KW-0472">Membrane</keyword>
<dbReference type="PANTHER" id="PTHR43047">
    <property type="entry name" value="TWO-COMPONENT HISTIDINE PROTEIN KINASE"/>
    <property type="match status" value="1"/>
</dbReference>
<dbReference type="InterPro" id="IPR036097">
    <property type="entry name" value="HisK_dim/P_sf"/>
</dbReference>
<dbReference type="Gene3D" id="6.10.340.10">
    <property type="match status" value="1"/>
</dbReference>
<feature type="coiled-coil region" evidence="10">
    <location>
        <begin position="422"/>
        <end position="456"/>
    </location>
</feature>
<dbReference type="SUPFAM" id="SSF47384">
    <property type="entry name" value="Homodimeric domain of signal transducing histidine kinase"/>
    <property type="match status" value="1"/>
</dbReference>
<sequence length="611" mass="69230">MKFSCCPLPALLHRIPLRLVLVVPFVCQIVVAVGVTGWLSLRNSQEAISNLANQLNQQASNHVGQNLTNYLDIHYQINEVNRQAMQLGMLTPQKPDAMRQFFWKQMQLSKNLSYVNWGDQTGTFIGIGREDDGSLYTEQMKPSDRFYYKRYSLNQQGDPTKLLARKHYLFQQDAWYKSAVRAGKPLWSPIYQWEDRPEIISISSSYPVYNSANRIVGVLGVDFTLSQLSDRLRTLDMGETGKIFIIERNGMIVASSSQEKPYVEVHGSAQRLNAAMSQEPLIRDAAQQLNNHFGSLAQIHHSETLSMTIAQQQTFVSVMPWNDRLGLDWLIVVVVPKSDFMTQIHINTRNTLLLCSLALAIAILVGLMTSRWLTQSIRQLAEASQAIAKGRLHQPVQVNGIDEFMLLSESFNEMALRLQSSFAELETRVAQRTLELAQAKNAAETANQAKSEFLAQVSHELRTPLNAIIGFAQMMASDLELSEKHQSQVAIMHRNGIQLLALINDILKVSRLQTSEYQIHSLEHTLTQRSQQIEQCTLSMPQTLQSYLGQMSPEWAANLHQAAVKGSDDDILHLIDEIPDDLYPLANILKSWTGDYYFDHIIHLVQQRTDD</sequence>
<feature type="transmembrane region" description="Helical" evidence="11">
    <location>
        <begin position="351"/>
        <end position="373"/>
    </location>
</feature>
<dbReference type="CDD" id="cd06225">
    <property type="entry name" value="HAMP"/>
    <property type="match status" value="1"/>
</dbReference>
<name>A0A7C3KCV8_9CYAN</name>
<keyword evidence="4" id="KW-1003">Cell membrane</keyword>
<evidence type="ECO:0000256" key="9">
    <source>
        <dbReference type="ARBA" id="ARBA00023136"/>
    </source>
</evidence>
<dbReference type="EMBL" id="DSRU01000068">
    <property type="protein sequence ID" value="HFM97303.1"/>
    <property type="molecule type" value="Genomic_DNA"/>
</dbReference>
<evidence type="ECO:0000256" key="8">
    <source>
        <dbReference type="ARBA" id="ARBA00022989"/>
    </source>
</evidence>
<dbReference type="GO" id="GO:0000155">
    <property type="term" value="F:phosphorelay sensor kinase activity"/>
    <property type="evidence" value="ECO:0007669"/>
    <property type="project" value="InterPro"/>
</dbReference>
<dbReference type="Gene3D" id="3.30.450.20">
    <property type="entry name" value="PAS domain"/>
    <property type="match status" value="1"/>
</dbReference>
<evidence type="ECO:0000256" key="3">
    <source>
        <dbReference type="ARBA" id="ARBA00012438"/>
    </source>
</evidence>
<evidence type="ECO:0000313" key="13">
    <source>
        <dbReference type="EMBL" id="HFM97303.1"/>
    </source>
</evidence>
<comment type="subcellular location">
    <subcellularLocation>
        <location evidence="2">Cell membrane</location>
        <topology evidence="2">Multi-pass membrane protein</topology>
    </subcellularLocation>
</comment>
<reference evidence="13" key="1">
    <citation type="journal article" date="2020" name="mSystems">
        <title>Genome- and Community-Level Interaction Insights into Carbon Utilization and Element Cycling Functions of Hydrothermarchaeota in Hydrothermal Sediment.</title>
        <authorList>
            <person name="Zhou Z."/>
            <person name="Liu Y."/>
            <person name="Xu W."/>
            <person name="Pan J."/>
            <person name="Luo Z.H."/>
            <person name="Li M."/>
        </authorList>
    </citation>
    <scope>NUCLEOTIDE SEQUENCE [LARGE SCALE GENOMIC DNA]</scope>
    <source>
        <strain evidence="13">SpSt-418</strain>
    </source>
</reference>
<dbReference type="Pfam" id="PF00512">
    <property type="entry name" value="HisKA"/>
    <property type="match status" value="1"/>
</dbReference>
<dbReference type="AlphaFoldDB" id="A0A7C3KCV8"/>
<dbReference type="GO" id="GO:0005886">
    <property type="term" value="C:plasma membrane"/>
    <property type="evidence" value="ECO:0007669"/>
    <property type="project" value="UniProtKB-SubCell"/>
</dbReference>
<dbReference type="Gene3D" id="1.10.287.130">
    <property type="match status" value="1"/>
</dbReference>
<keyword evidence="5" id="KW-0808">Transferase</keyword>
<evidence type="ECO:0000256" key="4">
    <source>
        <dbReference type="ARBA" id="ARBA00022475"/>
    </source>
</evidence>
<feature type="domain" description="HAMP" evidence="12">
    <location>
        <begin position="371"/>
        <end position="423"/>
    </location>
</feature>
<keyword evidence="10" id="KW-0175">Coiled coil</keyword>
<evidence type="ECO:0000256" key="1">
    <source>
        <dbReference type="ARBA" id="ARBA00000085"/>
    </source>
</evidence>
<dbReference type="InterPro" id="IPR003661">
    <property type="entry name" value="HisK_dim/P_dom"/>
</dbReference>
<protein>
    <recommendedName>
        <fullName evidence="3">histidine kinase</fullName>
        <ecNumber evidence="3">2.7.13.3</ecNumber>
    </recommendedName>
</protein>
<dbReference type="InterPro" id="IPR003660">
    <property type="entry name" value="HAMP_dom"/>
</dbReference>
<organism evidence="13">
    <name type="scientific">Oscillatoriales cyanobacterium SpSt-418</name>
    <dbReference type="NCBI Taxonomy" id="2282169"/>
    <lineage>
        <taxon>Bacteria</taxon>
        <taxon>Bacillati</taxon>
        <taxon>Cyanobacteriota</taxon>
        <taxon>Cyanophyceae</taxon>
        <taxon>Oscillatoriophycideae</taxon>
        <taxon>Oscillatoriales</taxon>
    </lineage>
</organism>
<dbReference type="PROSITE" id="PS50885">
    <property type="entry name" value="HAMP"/>
    <property type="match status" value="1"/>
</dbReference>
<dbReference type="CDD" id="cd00082">
    <property type="entry name" value="HisKA"/>
    <property type="match status" value="1"/>
</dbReference>
<dbReference type="SUPFAM" id="SSF158472">
    <property type="entry name" value="HAMP domain-like"/>
    <property type="match status" value="1"/>
</dbReference>
<evidence type="ECO:0000256" key="10">
    <source>
        <dbReference type="SAM" id="Coils"/>
    </source>
</evidence>
<dbReference type="CDD" id="cd12913">
    <property type="entry name" value="PDC1_MCP_like"/>
    <property type="match status" value="1"/>
</dbReference>
<comment type="caution">
    <text evidence="13">The sequence shown here is derived from an EMBL/GenBank/DDBJ whole genome shotgun (WGS) entry which is preliminary data.</text>
</comment>
<keyword evidence="7 13" id="KW-0418">Kinase</keyword>
<keyword evidence="8 11" id="KW-1133">Transmembrane helix</keyword>
<evidence type="ECO:0000256" key="6">
    <source>
        <dbReference type="ARBA" id="ARBA00022692"/>
    </source>
</evidence>
<dbReference type="Pfam" id="PF02743">
    <property type="entry name" value="dCache_1"/>
    <property type="match status" value="1"/>
</dbReference>
<keyword evidence="6 11" id="KW-0812">Transmembrane</keyword>
<feature type="transmembrane region" description="Helical" evidence="11">
    <location>
        <begin position="20"/>
        <end position="41"/>
    </location>
</feature>
<evidence type="ECO:0000259" key="12">
    <source>
        <dbReference type="PROSITE" id="PS50885"/>
    </source>
</evidence>
<dbReference type="SMART" id="SM00388">
    <property type="entry name" value="HisKA"/>
    <property type="match status" value="1"/>
</dbReference>
<evidence type="ECO:0000256" key="7">
    <source>
        <dbReference type="ARBA" id="ARBA00022777"/>
    </source>
</evidence>
<evidence type="ECO:0000256" key="2">
    <source>
        <dbReference type="ARBA" id="ARBA00004651"/>
    </source>
</evidence>
<gene>
    <name evidence="13" type="ORF">ENR64_05955</name>
</gene>
<dbReference type="SMART" id="SM00304">
    <property type="entry name" value="HAMP"/>
    <property type="match status" value="1"/>
</dbReference>
<accession>A0A7C3KCV8</accession>
<proteinExistence type="predicted"/>